<organism evidence="5 6">
    <name type="scientific">Priestia koreensis</name>
    <dbReference type="NCBI Taxonomy" id="284581"/>
    <lineage>
        <taxon>Bacteria</taxon>
        <taxon>Bacillati</taxon>
        <taxon>Bacillota</taxon>
        <taxon>Bacilli</taxon>
        <taxon>Bacillales</taxon>
        <taxon>Bacillaceae</taxon>
        <taxon>Priestia</taxon>
    </lineage>
</organism>
<dbReference type="InterPro" id="IPR041522">
    <property type="entry name" value="CdaR_GGDEF"/>
</dbReference>
<dbReference type="Pfam" id="PF05651">
    <property type="entry name" value="Diacid_rec"/>
    <property type="match status" value="1"/>
</dbReference>
<gene>
    <name evidence="5" type="ORF">AMD01_01605</name>
</gene>
<feature type="domain" description="PucR C-terminal helix-turn-helix" evidence="3">
    <location>
        <begin position="302"/>
        <end position="359"/>
    </location>
</feature>
<dbReference type="PANTHER" id="PTHR33744:SF16">
    <property type="entry name" value="CARBOHYDRATE DIACID REGULATOR"/>
    <property type="match status" value="1"/>
</dbReference>
<evidence type="ECO:0000313" key="6">
    <source>
        <dbReference type="Proteomes" id="UP000037558"/>
    </source>
</evidence>
<proteinExistence type="inferred from homology"/>
<comment type="similarity">
    <text evidence="1">Belongs to the CdaR family.</text>
</comment>
<accession>A0A0M0LHW1</accession>
<sequence>MLLLPSLAHKIILEVKKLLKEDIIIVDLHGHIIAGTDENRIGQFHEGALRSIEERQTIVITENDQHTLRGVKPGINLPLFLSQEVIGVIGITGNPAEISNYGELLRKMTELLIQDTYYTEQTQWHLRMLESFVFDWMQLREWSAPFLERARILNVDLTTTRQVLLMALPPHHSLTHADIWQLQHLWHHEEDLFIPWGADRLLIIHAVHPQRDIKETLDEWRAYLDGTWGSSIRIGVGQQVSPHHLRTSYEQSNRALSVTTSEHPIAFDHDLRLEMCLENISKETKRDFSHRVLHALENYEDLLETGRALLQHNMALKQTAQALHIHINTLHYRMKKIEELASIDLKRTSDIVTFYLAFHFLDDHLKNKE</sequence>
<feature type="domain" description="CdaR GGDEF-like" evidence="4">
    <location>
        <begin position="145"/>
        <end position="258"/>
    </location>
</feature>
<keyword evidence="6" id="KW-1185">Reference proteome</keyword>
<comment type="caution">
    <text evidence="5">The sequence shown here is derived from an EMBL/GenBank/DDBJ whole genome shotgun (WGS) entry which is preliminary data.</text>
</comment>
<dbReference type="Gene3D" id="1.10.10.2840">
    <property type="entry name" value="PucR C-terminal helix-turn-helix domain"/>
    <property type="match status" value="1"/>
</dbReference>
<evidence type="ECO:0000259" key="4">
    <source>
        <dbReference type="Pfam" id="PF17853"/>
    </source>
</evidence>
<evidence type="ECO:0000259" key="3">
    <source>
        <dbReference type="Pfam" id="PF13556"/>
    </source>
</evidence>
<dbReference type="STRING" id="284581.AMD01_01605"/>
<dbReference type="Pfam" id="PF13556">
    <property type="entry name" value="HTH_30"/>
    <property type="match status" value="1"/>
</dbReference>
<evidence type="ECO:0000313" key="5">
    <source>
        <dbReference type="EMBL" id="KOO50477.1"/>
    </source>
</evidence>
<feature type="domain" description="Putative sugar diacid recognition" evidence="2">
    <location>
        <begin position="5"/>
        <end position="136"/>
    </location>
</feature>
<protein>
    <recommendedName>
        <fullName evidence="7">Carbohydrate diacid regulator</fullName>
    </recommendedName>
</protein>
<dbReference type="AlphaFoldDB" id="A0A0M0LHW1"/>
<dbReference type="InterPro" id="IPR042070">
    <property type="entry name" value="PucR_C-HTH_sf"/>
</dbReference>
<dbReference type="PANTHER" id="PTHR33744">
    <property type="entry name" value="CARBOHYDRATE DIACID REGULATOR"/>
    <property type="match status" value="1"/>
</dbReference>
<evidence type="ECO:0000256" key="1">
    <source>
        <dbReference type="ARBA" id="ARBA00006754"/>
    </source>
</evidence>
<name>A0A0M0LHW1_9BACI</name>
<evidence type="ECO:0008006" key="7">
    <source>
        <dbReference type="Google" id="ProtNLM"/>
    </source>
</evidence>
<dbReference type="OrthoDB" id="9792148at2"/>
<dbReference type="InterPro" id="IPR025736">
    <property type="entry name" value="PucR_C-HTH_dom"/>
</dbReference>
<dbReference type="InterPro" id="IPR008599">
    <property type="entry name" value="Diacid_rec"/>
</dbReference>
<dbReference type="Proteomes" id="UP000037558">
    <property type="component" value="Unassembled WGS sequence"/>
</dbReference>
<evidence type="ECO:0000259" key="2">
    <source>
        <dbReference type="Pfam" id="PF05651"/>
    </source>
</evidence>
<reference evidence="6" key="1">
    <citation type="submission" date="2015-08" db="EMBL/GenBank/DDBJ databases">
        <title>Fjat-14210 dsm16467.</title>
        <authorList>
            <person name="Liu B."/>
            <person name="Wang J."/>
            <person name="Zhu Y."/>
            <person name="Liu G."/>
            <person name="Chen Q."/>
            <person name="Chen Z."/>
            <person name="Lan J."/>
            <person name="Che J."/>
            <person name="Ge C."/>
            <person name="Shi H."/>
            <person name="Pan Z."/>
            <person name="Liu X."/>
        </authorList>
    </citation>
    <scope>NUCLEOTIDE SEQUENCE [LARGE SCALE GENOMIC DNA]</scope>
    <source>
        <strain evidence="6">DSM 16467</strain>
    </source>
</reference>
<dbReference type="Pfam" id="PF17853">
    <property type="entry name" value="GGDEF_2"/>
    <property type="match status" value="1"/>
</dbReference>
<dbReference type="RefSeq" id="WP_053399634.1">
    <property type="nucleotide sequence ID" value="NZ_JAUKEN010000002.1"/>
</dbReference>
<dbReference type="InterPro" id="IPR051448">
    <property type="entry name" value="CdaR-like_regulators"/>
</dbReference>
<dbReference type="EMBL" id="LILC01000002">
    <property type="protein sequence ID" value="KOO50477.1"/>
    <property type="molecule type" value="Genomic_DNA"/>
</dbReference>
<dbReference type="PATRIC" id="fig|284581.3.peg.577"/>